<dbReference type="PROSITE" id="PS00794">
    <property type="entry name" value="HPPK"/>
    <property type="match status" value="1"/>
</dbReference>
<dbReference type="AlphaFoldDB" id="A0A6B0TQ92"/>
<keyword evidence="8" id="KW-0067">ATP-binding</keyword>
<feature type="domain" description="7,8-dihydro-6-hydroxymethylpterin-pyrophosphokinase" evidence="14">
    <location>
        <begin position="94"/>
        <end position="105"/>
    </location>
</feature>
<dbReference type="Pfam" id="PF01288">
    <property type="entry name" value="HPPK"/>
    <property type="match status" value="1"/>
</dbReference>
<evidence type="ECO:0000313" key="16">
    <source>
        <dbReference type="Proteomes" id="UP000436016"/>
    </source>
</evidence>
<reference evidence="15 16" key="1">
    <citation type="submission" date="2019-12" db="EMBL/GenBank/DDBJ databases">
        <title>Strain KN286 was isolated from seawater, which was collected from Caroline Seamount in the tropical western Pacific.</title>
        <authorList>
            <person name="Wang Q."/>
        </authorList>
    </citation>
    <scope>NUCLEOTIDE SEQUENCE [LARGE SCALE GENOMIC DNA]</scope>
    <source>
        <strain evidence="15 16">KN286</strain>
    </source>
</reference>
<feature type="chain" id="PRO_5025650697" description="2-amino-4-hydroxy-6-hydroxymethyldihydropteridine pyrophosphokinase" evidence="13">
    <location>
        <begin position="23"/>
        <end position="202"/>
    </location>
</feature>
<evidence type="ECO:0000256" key="7">
    <source>
        <dbReference type="ARBA" id="ARBA00022777"/>
    </source>
</evidence>
<comment type="function">
    <text evidence="10">Catalyzes the transfer of pyrophosphate from adenosine triphosphate (ATP) to 6-hydroxymethyl-7,8-dihydropterin, an enzymatic step in folate biosynthesis pathway.</text>
</comment>
<name>A0A6B0TQ92_9RHOB</name>
<dbReference type="SUPFAM" id="SSF55083">
    <property type="entry name" value="6-hydroxymethyl-7,8-dihydropterin pyrophosphokinase, HPPK"/>
    <property type="match status" value="1"/>
</dbReference>
<evidence type="ECO:0000256" key="10">
    <source>
        <dbReference type="ARBA" id="ARBA00029409"/>
    </source>
</evidence>
<sequence>MKKQRFCLIALGSNLASTTSEAFAICKHALRLLNHEGIRITDVSRFFRSPAYPPGSGPDFVNAVARAETDLPPNAVIAALHKAEAAAGRTRPARWAPRILDLDLIDHGGAILPDRETALGWRDLPPEDQKAHAPAQLILPHPRVLDRGFVLVPLREVAPDWTDPLGGQGIDALVAALPPAQLDLTPIGRLDLTTMAATAGEA</sequence>
<dbReference type="GO" id="GO:0005524">
    <property type="term" value="F:ATP binding"/>
    <property type="evidence" value="ECO:0007669"/>
    <property type="project" value="UniProtKB-KW"/>
</dbReference>
<dbReference type="PANTHER" id="PTHR43071">
    <property type="entry name" value="2-AMINO-4-HYDROXY-6-HYDROXYMETHYLDIHYDROPTERIDINE PYROPHOSPHOKINASE"/>
    <property type="match status" value="1"/>
</dbReference>
<evidence type="ECO:0000256" key="9">
    <source>
        <dbReference type="ARBA" id="ARBA00022909"/>
    </source>
</evidence>
<keyword evidence="9" id="KW-0289">Folate biosynthesis</keyword>
<dbReference type="UniPathway" id="UPA00077">
    <property type="reaction ID" value="UER00155"/>
</dbReference>
<evidence type="ECO:0000256" key="8">
    <source>
        <dbReference type="ARBA" id="ARBA00022840"/>
    </source>
</evidence>
<proteinExistence type="inferred from homology"/>
<dbReference type="GO" id="GO:0003848">
    <property type="term" value="F:2-amino-4-hydroxy-6-hydroxymethyldihydropteridine diphosphokinase activity"/>
    <property type="evidence" value="ECO:0007669"/>
    <property type="project" value="UniProtKB-EC"/>
</dbReference>
<dbReference type="InterPro" id="IPR035907">
    <property type="entry name" value="Hppk_sf"/>
</dbReference>
<evidence type="ECO:0000256" key="3">
    <source>
        <dbReference type="ARBA" id="ARBA00013253"/>
    </source>
</evidence>
<keyword evidence="6" id="KW-0547">Nucleotide-binding</keyword>
<keyword evidence="13" id="KW-0732">Signal</keyword>
<dbReference type="CDD" id="cd00483">
    <property type="entry name" value="HPPK"/>
    <property type="match status" value="1"/>
</dbReference>
<evidence type="ECO:0000313" key="15">
    <source>
        <dbReference type="EMBL" id="MXU63965.1"/>
    </source>
</evidence>
<feature type="signal peptide" evidence="13">
    <location>
        <begin position="1"/>
        <end position="22"/>
    </location>
</feature>
<keyword evidence="16" id="KW-1185">Reference proteome</keyword>
<dbReference type="EMBL" id="WUWG01000001">
    <property type="protein sequence ID" value="MXU63965.1"/>
    <property type="molecule type" value="Genomic_DNA"/>
</dbReference>
<accession>A0A6B0TQ92</accession>
<dbReference type="GO" id="GO:0046654">
    <property type="term" value="P:tetrahydrofolate biosynthetic process"/>
    <property type="evidence" value="ECO:0007669"/>
    <property type="project" value="UniProtKB-UniPathway"/>
</dbReference>
<dbReference type="Proteomes" id="UP000436016">
    <property type="component" value="Unassembled WGS sequence"/>
</dbReference>
<comment type="similarity">
    <text evidence="2">Belongs to the HPPK family.</text>
</comment>
<dbReference type="PANTHER" id="PTHR43071:SF1">
    <property type="entry name" value="2-AMINO-4-HYDROXY-6-HYDROXYMETHYLDIHYDROPTERIDINE PYROPHOSPHOKINASE"/>
    <property type="match status" value="1"/>
</dbReference>
<dbReference type="GO" id="GO:0016301">
    <property type="term" value="F:kinase activity"/>
    <property type="evidence" value="ECO:0007669"/>
    <property type="project" value="UniProtKB-KW"/>
</dbReference>
<evidence type="ECO:0000256" key="2">
    <source>
        <dbReference type="ARBA" id="ARBA00005810"/>
    </source>
</evidence>
<comment type="pathway">
    <text evidence="1">Cofactor biosynthesis; tetrahydrofolate biosynthesis; 2-amino-4-hydroxy-6-hydroxymethyl-7,8-dihydropteridine diphosphate from 7,8-dihydroneopterin triphosphate: step 4/4.</text>
</comment>
<dbReference type="RefSeq" id="WP_160850958.1">
    <property type="nucleotide sequence ID" value="NZ_WUWG01000001.1"/>
</dbReference>
<evidence type="ECO:0000256" key="12">
    <source>
        <dbReference type="ARBA" id="ARBA00033413"/>
    </source>
</evidence>
<evidence type="ECO:0000256" key="6">
    <source>
        <dbReference type="ARBA" id="ARBA00022741"/>
    </source>
</evidence>
<evidence type="ECO:0000259" key="14">
    <source>
        <dbReference type="PROSITE" id="PS00794"/>
    </source>
</evidence>
<evidence type="ECO:0000256" key="11">
    <source>
        <dbReference type="ARBA" id="ARBA00029766"/>
    </source>
</evidence>
<evidence type="ECO:0000256" key="1">
    <source>
        <dbReference type="ARBA" id="ARBA00005051"/>
    </source>
</evidence>
<dbReference type="EC" id="2.7.6.3" evidence="3"/>
<evidence type="ECO:0000256" key="4">
    <source>
        <dbReference type="ARBA" id="ARBA00016218"/>
    </source>
</evidence>
<evidence type="ECO:0000256" key="5">
    <source>
        <dbReference type="ARBA" id="ARBA00022679"/>
    </source>
</evidence>
<gene>
    <name evidence="15" type="primary">folK</name>
    <name evidence="15" type="ORF">GSH16_00800</name>
</gene>
<dbReference type="InterPro" id="IPR000550">
    <property type="entry name" value="Hppk"/>
</dbReference>
<organism evidence="15 16">
    <name type="scientific">Oceanomicrobium pacificus</name>
    <dbReference type="NCBI Taxonomy" id="2692916"/>
    <lineage>
        <taxon>Bacteria</taxon>
        <taxon>Pseudomonadati</taxon>
        <taxon>Pseudomonadota</taxon>
        <taxon>Alphaproteobacteria</taxon>
        <taxon>Rhodobacterales</taxon>
        <taxon>Paracoccaceae</taxon>
        <taxon>Oceanomicrobium</taxon>
    </lineage>
</organism>
<comment type="caution">
    <text evidence="15">The sequence shown here is derived from an EMBL/GenBank/DDBJ whole genome shotgun (WGS) entry which is preliminary data.</text>
</comment>
<dbReference type="Gene3D" id="3.30.70.560">
    <property type="entry name" value="7,8-Dihydro-6-hydroxymethylpterin-pyrophosphokinase HPPK"/>
    <property type="match status" value="1"/>
</dbReference>
<keyword evidence="5 15" id="KW-0808">Transferase</keyword>
<protein>
    <recommendedName>
        <fullName evidence="4">2-amino-4-hydroxy-6-hydroxymethyldihydropteridine pyrophosphokinase</fullName>
        <ecNumber evidence="3">2.7.6.3</ecNumber>
    </recommendedName>
    <alternativeName>
        <fullName evidence="11">6-hydroxymethyl-7,8-dihydropterin pyrophosphokinase</fullName>
    </alternativeName>
    <alternativeName>
        <fullName evidence="12">7,8-dihydro-6-hydroxymethylpterin-pyrophosphokinase</fullName>
    </alternativeName>
</protein>
<dbReference type="NCBIfam" id="TIGR01498">
    <property type="entry name" value="folK"/>
    <property type="match status" value="1"/>
</dbReference>
<keyword evidence="7 15" id="KW-0418">Kinase</keyword>
<dbReference type="GO" id="GO:0046656">
    <property type="term" value="P:folic acid biosynthetic process"/>
    <property type="evidence" value="ECO:0007669"/>
    <property type="project" value="UniProtKB-KW"/>
</dbReference>
<evidence type="ECO:0000256" key="13">
    <source>
        <dbReference type="SAM" id="SignalP"/>
    </source>
</evidence>